<evidence type="ECO:0000313" key="3">
    <source>
        <dbReference type="Proteomes" id="UP001152888"/>
    </source>
</evidence>
<name>A0A9P0MBZ0_ACAOB</name>
<dbReference type="AlphaFoldDB" id="A0A9P0MBZ0"/>
<feature type="region of interest" description="Disordered" evidence="1">
    <location>
        <begin position="1"/>
        <end position="27"/>
    </location>
</feature>
<dbReference type="OrthoDB" id="6346242at2759"/>
<keyword evidence="3" id="KW-1185">Reference proteome</keyword>
<dbReference type="Proteomes" id="UP001152888">
    <property type="component" value="Unassembled WGS sequence"/>
</dbReference>
<dbReference type="EMBL" id="CAKOFQ010008039">
    <property type="protein sequence ID" value="CAH2011153.1"/>
    <property type="molecule type" value="Genomic_DNA"/>
</dbReference>
<feature type="region of interest" description="Disordered" evidence="1">
    <location>
        <begin position="43"/>
        <end position="90"/>
    </location>
</feature>
<feature type="compositionally biased region" description="Polar residues" evidence="1">
    <location>
        <begin position="47"/>
        <end position="78"/>
    </location>
</feature>
<feature type="compositionally biased region" description="Low complexity" evidence="1">
    <location>
        <begin position="79"/>
        <end position="90"/>
    </location>
</feature>
<reference evidence="2" key="1">
    <citation type="submission" date="2022-03" db="EMBL/GenBank/DDBJ databases">
        <authorList>
            <person name="Sayadi A."/>
        </authorList>
    </citation>
    <scope>NUCLEOTIDE SEQUENCE</scope>
</reference>
<organism evidence="2 3">
    <name type="scientific">Acanthoscelides obtectus</name>
    <name type="common">Bean weevil</name>
    <name type="synonym">Bruchus obtectus</name>
    <dbReference type="NCBI Taxonomy" id="200917"/>
    <lineage>
        <taxon>Eukaryota</taxon>
        <taxon>Metazoa</taxon>
        <taxon>Ecdysozoa</taxon>
        <taxon>Arthropoda</taxon>
        <taxon>Hexapoda</taxon>
        <taxon>Insecta</taxon>
        <taxon>Pterygota</taxon>
        <taxon>Neoptera</taxon>
        <taxon>Endopterygota</taxon>
        <taxon>Coleoptera</taxon>
        <taxon>Polyphaga</taxon>
        <taxon>Cucujiformia</taxon>
        <taxon>Chrysomeloidea</taxon>
        <taxon>Chrysomelidae</taxon>
        <taxon>Bruchinae</taxon>
        <taxon>Bruchini</taxon>
        <taxon>Acanthoscelides</taxon>
    </lineage>
</organism>
<evidence type="ECO:0000256" key="1">
    <source>
        <dbReference type="SAM" id="MobiDB-lite"/>
    </source>
</evidence>
<protein>
    <submittedName>
        <fullName evidence="2">Uncharacterized protein</fullName>
    </submittedName>
</protein>
<evidence type="ECO:0000313" key="2">
    <source>
        <dbReference type="EMBL" id="CAH2011153.1"/>
    </source>
</evidence>
<gene>
    <name evidence="2" type="ORF">ACAOBT_LOCUS31994</name>
</gene>
<comment type="caution">
    <text evidence="2">The sequence shown here is derived from an EMBL/GenBank/DDBJ whole genome shotgun (WGS) entry which is preliminary data.</text>
</comment>
<sequence>MKGTGKQQQQQQQQQQEDETSTKQTTGMLYNFIDGFVESVGDEKDSSMVSRSIPKNGNCRSAANNRCIGSNDGNSEKNAGSGTPATGASGASSSLADFELCLLQRRHRPKTDGNVAVRQDTTHDSIDNAMDVILTKQNDDEYVLHLCQVSMALSKNRNGRSDAARRAIRIGASTEFAKMTAAGSKEDSGYLSGGEEIATAAGEEKGDAAQTCGGVSWRRTSCSISEEDTEGSFEDDGCTSESGAESIETHSVFFDKIATGETAAALAKPANDKDGDDETRNVCCAARATQLKAVQHVVFIWIPSQAGIGGNKLADQNAKKAATSDGLINLKLPVANIKMEQEMASISIEAAGAEVKFRTNDSSNLQ</sequence>
<proteinExistence type="predicted"/>
<accession>A0A9P0MBZ0</accession>